<dbReference type="PANTHER" id="PTHR31042">
    <property type="entry name" value="CORE-2/I-BRANCHING BETA-1,6-N-ACETYLGLUCOSAMINYLTRANSFERASE FAMILY PROTEIN-RELATED"/>
    <property type="match status" value="1"/>
</dbReference>
<keyword evidence="5" id="KW-0325">Glycoprotein</keyword>
<keyword evidence="7" id="KW-1185">Reference proteome</keyword>
<comment type="subcellular location">
    <subcellularLocation>
        <location evidence="1">Membrane</location>
        <topology evidence="1">Single-pass type II membrane protein</topology>
    </subcellularLocation>
</comment>
<keyword evidence="3" id="KW-0808">Transferase</keyword>
<dbReference type="Gramene" id="OBART06G26390.1">
    <property type="protein sequence ID" value="OBART06G26390.1"/>
    <property type="gene ID" value="OBART06G26390"/>
</dbReference>
<keyword evidence="4" id="KW-0472">Membrane</keyword>
<dbReference type="AlphaFoldDB" id="A0A0D3GKG2"/>
<reference evidence="6" key="2">
    <citation type="submission" date="2015-03" db="UniProtKB">
        <authorList>
            <consortium name="EnsemblPlants"/>
        </authorList>
    </citation>
    <scope>IDENTIFICATION</scope>
</reference>
<sequence length="420" mass="48231">MTAAITPPTSGKFRCFSSKSVVNPVSPPFHLTPLPPSFTAVLRSPRCSSKPKKFLLLFVSCTPARSRQELGNPKPWVSEIQLRKKVLGVLGQFCQEIGIGAYLYTPQHYTPCYLVSSNSCSSRPPPEPARVYTDDEIAARVVIRDIILAQPVQSKNPKIAFMFLTPSSLPFEKLWEKFFMGHEDRYTIYVHASRERPVHASPIFNGRDIRSEKVVWGTISMIDAERRLLANALQDPDNQHFVLLSESFDDPGPHGAGRYSDHMLPEIVKRDWRKGAQWFTVKRQHAVLILSDFLYYAKFKRYCKPGNEWHNCYSDEHYLPTLFNMVDPTGIANWSVTHVDWSEGKWHPKAYRAVDTSFELLKNISSIDESIHVTSNAKHQVMRRPCLWNGMKRPCYLFARKFYPEALDNLMNIFSNFTII</sequence>
<keyword evidence="2" id="KW-0328">Glycosyltransferase</keyword>
<evidence type="ECO:0000256" key="5">
    <source>
        <dbReference type="ARBA" id="ARBA00023180"/>
    </source>
</evidence>
<evidence type="ECO:0000256" key="2">
    <source>
        <dbReference type="ARBA" id="ARBA00022676"/>
    </source>
</evidence>
<evidence type="ECO:0000256" key="4">
    <source>
        <dbReference type="ARBA" id="ARBA00023136"/>
    </source>
</evidence>
<dbReference type="eggNOG" id="ENOG502QU30">
    <property type="taxonomic scope" value="Eukaryota"/>
</dbReference>
<dbReference type="PaxDb" id="65489-OBART06G26390.1"/>
<reference evidence="6" key="1">
    <citation type="journal article" date="2009" name="Rice">
        <title>De Novo Next Generation Sequencing of Plant Genomes.</title>
        <authorList>
            <person name="Rounsley S."/>
            <person name="Marri P.R."/>
            <person name="Yu Y."/>
            <person name="He R."/>
            <person name="Sisneros N."/>
            <person name="Goicoechea J.L."/>
            <person name="Lee S.J."/>
            <person name="Angelova A."/>
            <person name="Kudrna D."/>
            <person name="Luo M."/>
            <person name="Affourtit J."/>
            <person name="Desany B."/>
            <person name="Knight J."/>
            <person name="Niazi F."/>
            <person name="Egholm M."/>
            <person name="Wing R.A."/>
        </authorList>
    </citation>
    <scope>NUCLEOTIDE SEQUENCE [LARGE SCALE GENOMIC DNA]</scope>
    <source>
        <strain evidence="6">cv. IRGC 105608</strain>
    </source>
</reference>
<proteinExistence type="predicted"/>
<dbReference type="InterPro" id="IPR003406">
    <property type="entry name" value="Glyco_trans_14"/>
</dbReference>
<accession>A0A0D3GKG2</accession>
<organism evidence="6">
    <name type="scientific">Oryza barthii</name>
    <dbReference type="NCBI Taxonomy" id="65489"/>
    <lineage>
        <taxon>Eukaryota</taxon>
        <taxon>Viridiplantae</taxon>
        <taxon>Streptophyta</taxon>
        <taxon>Embryophyta</taxon>
        <taxon>Tracheophyta</taxon>
        <taxon>Spermatophyta</taxon>
        <taxon>Magnoliopsida</taxon>
        <taxon>Liliopsida</taxon>
        <taxon>Poales</taxon>
        <taxon>Poaceae</taxon>
        <taxon>BOP clade</taxon>
        <taxon>Oryzoideae</taxon>
        <taxon>Oryzeae</taxon>
        <taxon>Oryzinae</taxon>
        <taxon>Oryza</taxon>
    </lineage>
</organism>
<dbReference type="Proteomes" id="UP000026960">
    <property type="component" value="Chromosome 6"/>
</dbReference>
<evidence type="ECO:0000256" key="3">
    <source>
        <dbReference type="ARBA" id="ARBA00022679"/>
    </source>
</evidence>
<dbReference type="GO" id="GO:0016020">
    <property type="term" value="C:membrane"/>
    <property type="evidence" value="ECO:0007669"/>
    <property type="project" value="UniProtKB-SubCell"/>
</dbReference>
<dbReference type="EnsemblPlants" id="OBART06G26390.1">
    <property type="protein sequence ID" value="OBART06G26390.1"/>
    <property type="gene ID" value="OBART06G26390"/>
</dbReference>
<dbReference type="GO" id="GO:0016757">
    <property type="term" value="F:glycosyltransferase activity"/>
    <property type="evidence" value="ECO:0007669"/>
    <property type="project" value="UniProtKB-KW"/>
</dbReference>
<dbReference type="STRING" id="65489.A0A0D3GKG2"/>
<evidence type="ECO:0000313" key="7">
    <source>
        <dbReference type="Proteomes" id="UP000026960"/>
    </source>
</evidence>
<dbReference type="HOGENOM" id="CLU_035559_2_0_1"/>
<dbReference type="InterPro" id="IPR044174">
    <property type="entry name" value="BC10-like"/>
</dbReference>
<evidence type="ECO:0000313" key="6">
    <source>
        <dbReference type="EnsemblPlants" id="OBART06G26390.1"/>
    </source>
</evidence>
<dbReference type="Pfam" id="PF02485">
    <property type="entry name" value="Branch"/>
    <property type="match status" value="1"/>
</dbReference>
<protein>
    <submittedName>
        <fullName evidence="6">Uncharacterized protein</fullName>
    </submittedName>
</protein>
<evidence type="ECO:0000256" key="1">
    <source>
        <dbReference type="ARBA" id="ARBA00004606"/>
    </source>
</evidence>
<dbReference type="PANTHER" id="PTHR31042:SF116">
    <property type="entry name" value="OS06G0700500 PROTEIN"/>
    <property type="match status" value="1"/>
</dbReference>
<name>A0A0D3GKG2_9ORYZ</name>